<comment type="pathway">
    <text evidence="1">Polyol metabolism; glycerol degradation via glycerol kinase pathway; sn-glycerol 3-phosphate from glycerol: step 1/1.</text>
</comment>
<evidence type="ECO:0000256" key="7">
    <source>
        <dbReference type="ARBA" id="ARBA00022798"/>
    </source>
</evidence>
<keyword evidence="8" id="KW-0067">ATP-binding</keyword>
<dbReference type="NCBIfam" id="NF000756">
    <property type="entry name" value="PRK00047.1"/>
    <property type="match status" value="1"/>
</dbReference>
<dbReference type="PANTHER" id="PTHR10196:SF78">
    <property type="entry name" value="GLYCEROL KINASE"/>
    <property type="match status" value="1"/>
</dbReference>
<dbReference type="PANTHER" id="PTHR10196">
    <property type="entry name" value="SUGAR KINASE"/>
    <property type="match status" value="1"/>
</dbReference>
<dbReference type="InterPro" id="IPR043129">
    <property type="entry name" value="ATPase_NBD"/>
</dbReference>
<dbReference type="FunFam" id="3.30.420.40:FF:000008">
    <property type="entry name" value="Glycerol kinase"/>
    <property type="match status" value="1"/>
</dbReference>
<keyword evidence="6" id="KW-0418">Kinase</keyword>
<reference evidence="13" key="1">
    <citation type="submission" date="2018-05" db="EMBL/GenBank/DDBJ databases">
        <authorList>
            <person name="Lanie J.A."/>
            <person name="Ng W.-L."/>
            <person name="Kazmierczak K.M."/>
            <person name="Andrzejewski T.M."/>
            <person name="Davidsen T.M."/>
            <person name="Wayne K.J."/>
            <person name="Tettelin H."/>
            <person name="Glass J.I."/>
            <person name="Rusch D."/>
            <person name="Podicherti R."/>
            <person name="Tsui H.-C.T."/>
            <person name="Winkler M.E."/>
        </authorList>
    </citation>
    <scope>NUCLEOTIDE SEQUENCE</scope>
</reference>
<dbReference type="CDD" id="cd07786">
    <property type="entry name" value="FGGY_EcGK_like"/>
    <property type="match status" value="1"/>
</dbReference>
<dbReference type="AlphaFoldDB" id="A0A381PWT8"/>
<keyword evidence="5" id="KW-0547">Nucleotide-binding</keyword>
<dbReference type="EMBL" id="UINC01001125">
    <property type="protein sequence ID" value="SUZ71541.1"/>
    <property type="molecule type" value="Genomic_DNA"/>
</dbReference>
<dbReference type="InterPro" id="IPR018483">
    <property type="entry name" value="Carb_kinase_FGGY_CS"/>
</dbReference>
<evidence type="ECO:0000256" key="4">
    <source>
        <dbReference type="ARBA" id="ARBA00022679"/>
    </source>
</evidence>
<gene>
    <name evidence="13" type="ORF">METZ01_LOCUS24395</name>
</gene>
<comment type="catalytic activity">
    <reaction evidence="10">
        <text>glycerol + ATP = sn-glycerol 3-phosphate + ADP + H(+)</text>
        <dbReference type="Rhea" id="RHEA:21644"/>
        <dbReference type="ChEBI" id="CHEBI:15378"/>
        <dbReference type="ChEBI" id="CHEBI:17754"/>
        <dbReference type="ChEBI" id="CHEBI:30616"/>
        <dbReference type="ChEBI" id="CHEBI:57597"/>
        <dbReference type="ChEBI" id="CHEBI:456216"/>
        <dbReference type="EC" id="2.7.1.30"/>
    </reaction>
</comment>
<dbReference type="Gene3D" id="3.30.420.40">
    <property type="match status" value="2"/>
</dbReference>
<evidence type="ECO:0000259" key="11">
    <source>
        <dbReference type="Pfam" id="PF00370"/>
    </source>
</evidence>
<dbReference type="Pfam" id="PF00370">
    <property type="entry name" value="FGGY_N"/>
    <property type="match status" value="1"/>
</dbReference>
<dbReference type="EC" id="2.7.1.30" evidence="3"/>
<dbReference type="FunFam" id="3.30.420.40:FF:000007">
    <property type="entry name" value="Glycerol kinase"/>
    <property type="match status" value="1"/>
</dbReference>
<dbReference type="SUPFAM" id="SSF53067">
    <property type="entry name" value="Actin-like ATPase domain"/>
    <property type="match status" value="2"/>
</dbReference>
<keyword evidence="4" id="KW-0808">Transferase</keyword>
<evidence type="ECO:0000256" key="2">
    <source>
        <dbReference type="ARBA" id="ARBA00009156"/>
    </source>
</evidence>
<dbReference type="GO" id="GO:0005829">
    <property type="term" value="C:cytosol"/>
    <property type="evidence" value="ECO:0007669"/>
    <property type="project" value="TreeGrafter"/>
</dbReference>
<dbReference type="GO" id="GO:0006072">
    <property type="term" value="P:glycerol-3-phosphate metabolic process"/>
    <property type="evidence" value="ECO:0007669"/>
    <property type="project" value="InterPro"/>
</dbReference>
<dbReference type="Pfam" id="PF02782">
    <property type="entry name" value="FGGY_C"/>
    <property type="match status" value="1"/>
</dbReference>
<evidence type="ECO:0000256" key="3">
    <source>
        <dbReference type="ARBA" id="ARBA00012099"/>
    </source>
</evidence>
<comment type="similarity">
    <text evidence="2">Belongs to the FGGY kinase family.</text>
</comment>
<dbReference type="GO" id="GO:0005524">
    <property type="term" value="F:ATP binding"/>
    <property type="evidence" value="ECO:0007669"/>
    <property type="project" value="UniProtKB-KW"/>
</dbReference>
<evidence type="ECO:0000256" key="9">
    <source>
        <dbReference type="ARBA" id="ARBA00043149"/>
    </source>
</evidence>
<dbReference type="InterPro" id="IPR000577">
    <property type="entry name" value="Carb_kinase_FGGY"/>
</dbReference>
<dbReference type="InterPro" id="IPR005999">
    <property type="entry name" value="Glycerol_kin"/>
</dbReference>
<dbReference type="PIRSF" id="PIRSF000538">
    <property type="entry name" value="GlpK"/>
    <property type="match status" value="1"/>
</dbReference>
<dbReference type="GO" id="GO:0004370">
    <property type="term" value="F:glycerol kinase activity"/>
    <property type="evidence" value="ECO:0007669"/>
    <property type="project" value="UniProtKB-EC"/>
</dbReference>
<dbReference type="GO" id="GO:0019563">
    <property type="term" value="P:glycerol catabolic process"/>
    <property type="evidence" value="ECO:0007669"/>
    <property type="project" value="TreeGrafter"/>
</dbReference>
<sequence length="494" mass="54846">MLKKVIAIDQGTTSSRAVLFDEKSNLLDFEQKEFKQYFPNDGWVEHDPEEIWKSVFDVTDKLIKKHSLKPSDIAGIGITNQRETTVVWDKKSGKAIYPAIVWQDRRTSGLCDGLRKEAGIEQKIQQKTGLLVDPYFSATKLAWILDNVTGARKKAENGELAFGTIDSFLVWRLTQGRQHKTDATNASRTMLFNIDSHCWDDELLDFLKIPKKILPEVCDSVHDFGDTSLFGGNLKIGGIAGDQQAALIGQCCFNPGEAKSTYGTGCFLLLNTGDKRISSENRLLSTIAYRLDGKTTYGLEGSIFVAGSAIQWLRDELNFFESAGDSEEIINHRNVNSKILVVPAFTGLGAPHWDPDSRGSIFGLTRDSSIADLTAATLESIAFQTKDLIGAMESDGANFSELRVDGGMVANNWFSQQLANILNIDVLRPKVIETTALGASYLASMKAGLCPDIESLNSSWESEKTYRPEEKEIKILQEKYQVWLSAVERTKGLY</sequence>
<feature type="domain" description="Carbohydrate kinase FGGY C-terminal" evidence="12">
    <location>
        <begin position="259"/>
        <end position="446"/>
    </location>
</feature>
<evidence type="ECO:0000259" key="12">
    <source>
        <dbReference type="Pfam" id="PF02782"/>
    </source>
</evidence>
<protein>
    <recommendedName>
        <fullName evidence="3">glycerol kinase</fullName>
        <ecNumber evidence="3">2.7.1.30</ecNumber>
    </recommendedName>
    <alternativeName>
        <fullName evidence="9">ATP:glycerol 3-phosphotransferase</fullName>
    </alternativeName>
</protein>
<feature type="domain" description="Carbohydrate kinase FGGY N-terminal" evidence="11">
    <location>
        <begin position="5"/>
        <end position="249"/>
    </location>
</feature>
<proteinExistence type="inferred from homology"/>
<accession>A0A381PWT8</accession>
<evidence type="ECO:0000256" key="6">
    <source>
        <dbReference type="ARBA" id="ARBA00022777"/>
    </source>
</evidence>
<evidence type="ECO:0000256" key="8">
    <source>
        <dbReference type="ARBA" id="ARBA00022840"/>
    </source>
</evidence>
<dbReference type="PROSITE" id="PS00933">
    <property type="entry name" value="FGGY_KINASES_1"/>
    <property type="match status" value="1"/>
</dbReference>
<dbReference type="NCBIfam" id="TIGR01311">
    <property type="entry name" value="glycerol_kin"/>
    <property type="match status" value="1"/>
</dbReference>
<evidence type="ECO:0000256" key="10">
    <source>
        <dbReference type="ARBA" id="ARBA00052101"/>
    </source>
</evidence>
<evidence type="ECO:0000256" key="5">
    <source>
        <dbReference type="ARBA" id="ARBA00022741"/>
    </source>
</evidence>
<dbReference type="InterPro" id="IPR018485">
    <property type="entry name" value="FGGY_C"/>
</dbReference>
<dbReference type="InterPro" id="IPR018484">
    <property type="entry name" value="FGGY_N"/>
</dbReference>
<name>A0A381PWT8_9ZZZZ</name>
<evidence type="ECO:0000256" key="1">
    <source>
        <dbReference type="ARBA" id="ARBA00005190"/>
    </source>
</evidence>
<evidence type="ECO:0000313" key="13">
    <source>
        <dbReference type="EMBL" id="SUZ71541.1"/>
    </source>
</evidence>
<keyword evidence="7" id="KW-0319">Glycerol metabolism</keyword>
<organism evidence="13">
    <name type="scientific">marine metagenome</name>
    <dbReference type="NCBI Taxonomy" id="408172"/>
    <lineage>
        <taxon>unclassified sequences</taxon>
        <taxon>metagenomes</taxon>
        <taxon>ecological metagenomes</taxon>
    </lineage>
</organism>